<dbReference type="Gene3D" id="1.10.490.10">
    <property type="entry name" value="Globins"/>
    <property type="match status" value="1"/>
</dbReference>
<evidence type="ECO:0000256" key="2">
    <source>
        <dbReference type="ARBA" id="ARBA00022617"/>
    </source>
</evidence>
<dbReference type="GO" id="GO:0020037">
    <property type="term" value="F:heme binding"/>
    <property type="evidence" value="ECO:0007669"/>
    <property type="project" value="InterPro"/>
</dbReference>
<keyword evidence="1" id="KW-0813">Transport</keyword>
<dbReference type="KEGG" id="talb:FTW19_01400"/>
<keyword evidence="4 5" id="KW-0408">Iron</keyword>
<dbReference type="InterPro" id="IPR001486">
    <property type="entry name" value="Hemoglobin_trunc"/>
</dbReference>
<dbReference type="GO" id="GO:0046872">
    <property type="term" value="F:metal ion binding"/>
    <property type="evidence" value="ECO:0007669"/>
    <property type="project" value="UniProtKB-KW"/>
</dbReference>
<dbReference type="Pfam" id="PF01152">
    <property type="entry name" value="Bac_globin"/>
    <property type="match status" value="1"/>
</dbReference>
<dbReference type="RefSeq" id="WP_147645913.1">
    <property type="nucleotide sequence ID" value="NZ_CP042806.1"/>
</dbReference>
<accession>A0A5B9E6R1</accession>
<feature type="binding site" description="distal binding residue" evidence="5">
    <location>
        <position position="75"/>
    </location>
    <ligand>
        <name>heme</name>
        <dbReference type="ChEBI" id="CHEBI:30413"/>
    </ligand>
    <ligandPart>
        <name>Fe</name>
        <dbReference type="ChEBI" id="CHEBI:18248"/>
    </ligandPart>
</feature>
<name>A0A5B9E6R1_9BACT</name>
<feature type="binding site" description="distal binding residue" evidence="5">
    <location>
        <position position="51"/>
    </location>
    <ligand>
        <name>heme</name>
        <dbReference type="ChEBI" id="CHEBI:30413"/>
    </ligand>
    <ligandPart>
        <name>Fe</name>
        <dbReference type="ChEBI" id="CHEBI:18248"/>
    </ligandPart>
</feature>
<keyword evidence="2 5" id="KW-0349">Heme</keyword>
<dbReference type="EMBL" id="CP042806">
    <property type="protein sequence ID" value="QEE26775.1"/>
    <property type="molecule type" value="Genomic_DNA"/>
</dbReference>
<dbReference type="AlphaFoldDB" id="A0A5B9E6R1"/>
<dbReference type="CDD" id="cd14775">
    <property type="entry name" value="TrHb2_O-like"/>
    <property type="match status" value="1"/>
</dbReference>
<organism evidence="6 7">
    <name type="scientific">Terriglobus albidus</name>
    <dbReference type="NCBI Taxonomy" id="1592106"/>
    <lineage>
        <taxon>Bacteria</taxon>
        <taxon>Pseudomonadati</taxon>
        <taxon>Acidobacteriota</taxon>
        <taxon>Terriglobia</taxon>
        <taxon>Terriglobales</taxon>
        <taxon>Acidobacteriaceae</taxon>
        <taxon>Terriglobus</taxon>
    </lineage>
</organism>
<reference evidence="6 7" key="1">
    <citation type="submission" date="2019-08" db="EMBL/GenBank/DDBJ databases">
        <title>Complete genome sequence of Terriglobus albidus strain ORNL.</title>
        <authorList>
            <person name="Podar M."/>
        </authorList>
    </citation>
    <scope>NUCLEOTIDE SEQUENCE [LARGE SCALE GENOMIC DNA]</scope>
    <source>
        <strain evidence="6 7">ORNL</strain>
    </source>
</reference>
<dbReference type="GO" id="GO:0019825">
    <property type="term" value="F:oxygen binding"/>
    <property type="evidence" value="ECO:0007669"/>
    <property type="project" value="InterPro"/>
</dbReference>
<keyword evidence="7" id="KW-1185">Reference proteome</keyword>
<protein>
    <submittedName>
        <fullName evidence="6">Globin</fullName>
    </submittedName>
</protein>
<evidence type="ECO:0000256" key="3">
    <source>
        <dbReference type="ARBA" id="ARBA00022723"/>
    </source>
</evidence>
<dbReference type="InterPro" id="IPR009050">
    <property type="entry name" value="Globin-like_sf"/>
</dbReference>
<dbReference type="OrthoDB" id="25954at2"/>
<evidence type="ECO:0000313" key="6">
    <source>
        <dbReference type="EMBL" id="QEE26775.1"/>
    </source>
</evidence>
<evidence type="ECO:0000313" key="7">
    <source>
        <dbReference type="Proteomes" id="UP000321820"/>
    </source>
</evidence>
<dbReference type="SUPFAM" id="SSF46458">
    <property type="entry name" value="Globin-like"/>
    <property type="match status" value="1"/>
</dbReference>
<evidence type="ECO:0000256" key="1">
    <source>
        <dbReference type="ARBA" id="ARBA00022448"/>
    </source>
</evidence>
<evidence type="ECO:0000256" key="4">
    <source>
        <dbReference type="ARBA" id="ARBA00023004"/>
    </source>
</evidence>
<sequence length="159" mass="17916">MSEQKTVPTLYEWAGGSPALERLFVRFYERVPQEPLLRDVFAQMDPHHAQHVAAFVGEVLGGPKVYSEEHGGHAHMIRKHMGRNLTDEQRRRWMSLLLETADEVGLPDDPEFRSAFVGYLEWGSRLAVINSKLDLAATEDTTAPMPQWSWGAVGGPYQG</sequence>
<proteinExistence type="predicted"/>
<gene>
    <name evidence="6" type="ORF">FTW19_01400</name>
</gene>
<keyword evidence="3 5" id="KW-0479">Metal-binding</keyword>
<dbReference type="InterPro" id="IPR012292">
    <property type="entry name" value="Globin/Proto"/>
</dbReference>
<dbReference type="Proteomes" id="UP000321820">
    <property type="component" value="Chromosome"/>
</dbReference>
<evidence type="ECO:0000256" key="5">
    <source>
        <dbReference type="PIRSR" id="PIRSR601486-1"/>
    </source>
</evidence>